<dbReference type="SUPFAM" id="SSF52096">
    <property type="entry name" value="ClpP/crotonase"/>
    <property type="match status" value="1"/>
</dbReference>
<dbReference type="EMBL" id="JBHTAP010000001">
    <property type="protein sequence ID" value="MFC7235812.1"/>
    <property type="molecule type" value="Genomic_DNA"/>
</dbReference>
<name>A0ABD5ZRD4_9EURY</name>
<dbReference type="AlphaFoldDB" id="A0ABD5ZRD4"/>
<feature type="region of interest" description="Disordered" evidence="1">
    <location>
        <begin position="171"/>
        <end position="211"/>
    </location>
</feature>
<evidence type="ECO:0000313" key="3">
    <source>
        <dbReference type="Proteomes" id="UP001596398"/>
    </source>
</evidence>
<gene>
    <name evidence="2" type="ORF">ACFQJ4_10840</name>
</gene>
<dbReference type="GeneID" id="79267510"/>
<proteinExistence type="predicted"/>
<dbReference type="InterPro" id="IPR029045">
    <property type="entry name" value="ClpP/crotonase-like_dom_sf"/>
</dbReference>
<protein>
    <submittedName>
        <fullName evidence="2">S41 family peptidase</fullName>
    </submittedName>
</protein>
<reference evidence="2 3" key="1">
    <citation type="journal article" date="2019" name="Int. J. Syst. Evol. Microbiol.">
        <title>The Global Catalogue of Microorganisms (GCM) 10K type strain sequencing project: providing services to taxonomists for standard genome sequencing and annotation.</title>
        <authorList>
            <consortium name="The Broad Institute Genomics Platform"/>
            <consortium name="The Broad Institute Genome Sequencing Center for Infectious Disease"/>
            <person name="Wu L."/>
            <person name="Ma J."/>
        </authorList>
    </citation>
    <scope>NUCLEOTIDE SEQUENCE [LARGE SCALE GENOMIC DNA]</scope>
    <source>
        <strain evidence="2 3">DT85</strain>
    </source>
</reference>
<dbReference type="RefSeq" id="WP_276233953.1">
    <property type="nucleotide sequence ID" value="NZ_CP119802.1"/>
</dbReference>
<keyword evidence="3" id="KW-1185">Reference proteome</keyword>
<comment type="caution">
    <text evidence="2">The sequence shown here is derived from an EMBL/GenBank/DDBJ whole genome shotgun (WGS) entry which is preliminary data.</text>
</comment>
<accession>A0ABD5ZRD4</accession>
<sequence>MTDDTHAREAMAADLRHLVAEVEALHPEPTRGRDGRVALHAELERAVRDLPDEATTEAFYRRAAPLVSGLADAHSTLFPPEHGDERDRLPVSFRAVGDRLYVDAVPEDRADLLGAHLLAVGGVPLDTLADRVARFHGVENPSTALLRLSLAVRTPRPLARLLERDDPPAEATLRLSTPEGDREVAVPFGDPGRDLDATLEESVPAPEGTGPRVRRYAGDAALFVPGDLQGYRESLEAFVANDAGSAAGLAEAAYGRHVGGDPPDDLDATVAALPSMVGALTELADADPERVVVDLRDNPGGDSRFVSVLAYLLDGLAGVERIAGATRAAKRRTERHRERYGDPDDTVAEPAAYDLSDYLDATRGDRDALEARLRRSGTCADLLDDGSYAGALDPDRLVVAVSASTMSSGFAGAAQLTAFGADVVGVPSGQAPVSFGEPVGIELPNTGLAGRVGCALYHWVPEPDGRTLTPDAELTPERFEGYDRAADAGLRLAFDHAGVTDGEPPRPVADGG</sequence>
<dbReference type="Gene3D" id="3.90.226.10">
    <property type="entry name" value="2-enoyl-CoA Hydratase, Chain A, domain 1"/>
    <property type="match status" value="1"/>
</dbReference>
<evidence type="ECO:0000256" key="1">
    <source>
        <dbReference type="SAM" id="MobiDB-lite"/>
    </source>
</evidence>
<dbReference type="Proteomes" id="UP001596398">
    <property type="component" value="Unassembled WGS sequence"/>
</dbReference>
<organism evidence="2 3">
    <name type="scientific">Halosegnis marinus</name>
    <dbReference type="NCBI Taxonomy" id="3034023"/>
    <lineage>
        <taxon>Archaea</taxon>
        <taxon>Methanobacteriati</taxon>
        <taxon>Methanobacteriota</taxon>
        <taxon>Stenosarchaea group</taxon>
        <taxon>Halobacteria</taxon>
        <taxon>Halobacteriales</taxon>
        <taxon>Natronomonadaceae</taxon>
        <taxon>Halosegnis</taxon>
    </lineage>
</organism>
<evidence type="ECO:0000313" key="2">
    <source>
        <dbReference type="EMBL" id="MFC7235812.1"/>
    </source>
</evidence>